<dbReference type="EMBL" id="AJWY01008295">
    <property type="protein sequence ID" value="EKC61622.1"/>
    <property type="molecule type" value="Genomic_DNA"/>
</dbReference>
<comment type="caution">
    <text evidence="1">The sequence shown here is derived from an EMBL/GenBank/DDBJ whole genome shotgun (WGS) entry which is preliminary data.</text>
</comment>
<proteinExistence type="predicted"/>
<protein>
    <submittedName>
        <fullName evidence="1">Uncharacterized protein</fullName>
    </submittedName>
</protein>
<evidence type="ECO:0000313" key="1">
    <source>
        <dbReference type="EMBL" id="EKC61622.1"/>
    </source>
</evidence>
<gene>
    <name evidence="1" type="ORF">LEA_12262</name>
</gene>
<name>K1SLX5_9ZZZZ</name>
<organism evidence="1">
    <name type="scientific">human gut metagenome</name>
    <dbReference type="NCBI Taxonomy" id="408170"/>
    <lineage>
        <taxon>unclassified sequences</taxon>
        <taxon>metagenomes</taxon>
        <taxon>organismal metagenomes</taxon>
    </lineage>
</organism>
<sequence>MSTLEGYKLDVEKFWMAVLFIYDWVENQFVKCVDIKSHSYGLLLQDLLGRLGDDMSDVTIQIRKGCKNLVVPPMIMQDMIEALHAKSAELKRKGVDSLFAYRSEDFTADYPVLSYKMYFATERLQELFAALERCGRIGKPKRRKGGLVSYNKMLLFARIVYMFRYTDNPAFLDSDDSLKGIMKDYRGKIPQTLSAIYE</sequence>
<reference evidence="1" key="1">
    <citation type="journal article" date="2013" name="Environ. Microbiol.">
        <title>Microbiota from the distal guts of lean and obese adolescents exhibit partial functional redundancy besides clear differences in community structure.</title>
        <authorList>
            <person name="Ferrer M."/>
            <person name="Ruiz A."/>
            <person name="Lanza F."/>
            <person name="Haange S.B."/>
            <person name="Oberbach A."/>
            <person name="Till H."/>
            <person name="Bargiela R."/>
            <person name="Campoy C."/>
            <person name="Segura M.T."/>
            <person name="Richter M."/>
            <person name="von Bergen M."/>
            <person name="Seifert J."/>
            <person name="Suarez A."/>
        </authorList>
    </citation>
    <scope>NUCLEOTIDE SEQUENCE</scope>
</reference>
<dbReference type="AlphaFoldDB" id="K1SLX5"/>
<accession>K1SLX5</accession>